<dbReference type="EMBL" id="JARK01001344">
    <property type="protein sequence ID" value="EYC27911.1"/>
    <property type="molecule type" value="Genomic_DNA"/>
</dbReference>
<evidence type="ECO:0000256" key="6">
    <source>
        <dbReference type="ARBA" id="ARBA00023186"/>
    </source>
</evidence>
<keyword evidence="6" id="KW-0143">Chaperone</keyword>
<keyword evidence="2" id="KW-0479">Metal-binding</keyword>
<dbReference type="InterPro" id="IPR036163">
    <property type="entry name" value="HMA_dom_sf"/>
</dbReference>
<organism evidence="13 14">
    <name type="scientific">Ancylostoma ceylanicum</name>
    <dbReference type="NCBI Taxonomy" id="53326"/>
    <lineage>
        <taxon>Eukaryota</taxon>
        <taxon>Metazoa</taxon>
        <taxon>Ecdysozoa</taxon>
        <taxon>Nematoda</taxon>
        <taxon>Chromadorea</taxon>
        <taxon>Rhabditida</taxon>
        <taxon>Rhabditina</taxon>
        <taxon>Rhabditomorpha</taxon>
        <taxon>Strongyloidea</taxon>
        <taxon>Ancylostomatidae</taxon>
        <taxon>Ancylostomatinae</taxon>
        <taxon>Ancylostoma</taxon>
    </lineage>
</organism>
<evidence type="ECO:0000259" key="12">
    <source>
        <dbReference type="PROSITE" id="PS50846"/>
    </source>
</evidence>
<dbReference type="Proteomes" id="UP000024635">
    <property type="component" value="Unassembled WGS sequence"/>
</dbReference>
<proteinExistence type="inferred from homology"/>
<keyword evidence="5" id="KW-0406">Ion transport</keyword>
<dbReference type="CDD" id="cd00371">
    <property type="entry name" value="HMA"/>
    <property type="match status" value="1"/>
</dbReference>
<dbReference type="GO" id="GO:0016531">
    <property type="term" value="F:copper chaperone activity"/>
    <property type="evidence" value="ECO:0007669"/>
    <property type="project" value="TreeGrafter"/>
</dbReference>
<dbReference type="GO" id="GO:0046872">
    <property type="term" value="F:metal ion binding"/>
    <property type="evidence" value="ECO:0007669"/>
    <property type="project" value="UniProtKB-KW"/>
</dbReference>
<dbReference type="GO" id="GO:0006825">
    <property type="term" value="P:copper ion transport"/>
    <property type="evidence" value="ECO:0007669"/>
    <property type="project" value="UniProtKB-KW"/>
</dbReference>
<evidence type="ECO:0000256" key="10">
    <source>
        <dbReference type="ARBA" id="ARBA00043201"/>
    </source>
</evidence>
<dbReference type="InterPro" id="IPR051881">
    <property type="entry name" value="Copper_transport_ATOX1-like"/>
</dbReference>
<keyword evidence="3" id="KW-0187">Copper transport</keyword>
<comment type="function">
    <text evidence="7">Binds and deliver cytosolic copper to the copper ATPase proteins. May be important in cellular antioxidant defense.</text>
</comment>
<evidence type="ECO:0000256" key="1">
    <source>
        <dbReference type="ARBA" id="ARBA00022448"/>
    </source>
</evidence>
<sequence>MTILVDHTTICLNHFEIMEFEETALFALPLNCSGCHSELQTAVDKQRDRGTAFLGRDNHGDQAEPLCLCPRTPRPGPDPCLRPFGVHCTKKKNNYTFEMAMTCEGCANAARRVLGKLGEDKVTIDKIDVGTKQVVVTTDLPASDILEALKKTGKEIKQL</sequence>
<evidence type="ECO:0000313" key="14">
    <source>
        <dbReference type="Proteomes" id="UP000024635"/>
    </source>
</evidence>
<dbReference type="SUPFAM" id="SSF55008">
    <property type="entry name" value="HMA, heavy metal-associated domain"/>
    <property type="match status" value="1"/>
</dbReference>
<evidence type="ECO:0000313" key="13">
    <source>
        <dbReference type="EMBL" id="EYC27911.1"/>
    </source>
</evidence>
<reference evidence="14" key="1">
    <citation type="journal article" date="2015" name="Nat. Genet.">
        <title>The genome and transcriptome of the zoonotic hookworm Ancylostoma ceylanicum identify infection-specific gene families.</title>
        <authorList>
            <person name="Schwarz E.M."/>
            <person name="Hu Y."/>
            <person name="Antoshechkin I."/>
            <person name="Miller M.M."/>
            <person name="Sternberg P.W."/>
            <person name="Aroian R.V."/>
        </authorList>
    </citation>
    <scope>NUCLEOTIDE SEQUENCE</scope>
    <source>
        <strain evidence="14">HY135</strain>
    </source>
</reference>
<keyword evidence="14" id="KW-1185">Reference proteome</keyword>
<dbReference type="InterPro" id="IPR006121">
    <property type="entry name" value="HMA_dom"/>
</dbReference>
<dbReference type="OrthoDB" id="689350at2759"/>
<evidence type="ECO:0000256" key="8">
    <source>
        <dbReference type="ARBA" id="ARBA00038171"/>
    </source>
</evidence>
<dbReference type="PROSITE" id="PS50846">
    <property type="entry name" value="HMA_2"/>
    <property type="match status" value="1"/>
</dbReference>
<dbReference type="Gene3D" id="3.30.70.100">
    <property type="match status" value="1"/>
</dbReference>
<dbReference type="AlphaFoldDB" id="A0A016VKU2"/>
<feature type="domain" description="HMA" evidence="12">
    <location>
        <begin position="92"/>
        <end position="157"/>
    </location>
</feature>
<evidence type="ECO:0000256" key="11">
    <source>
        <dbReference type="ARBA" id="ARBA00046351"/>
    </source>
</evidence>
<name>A0A016VKU2_9BILA</name>
<evidence type="ECO:0000256" key="9">
    <source>
        <dbReference type="ARBA" id="ARBA00040962"/>
    </source>
</evidence>
<evidence type="ECO:0000256" key="2">
    <source>
        <dbReference type="ARBA" id="ARBA00022723"/>
    </source>
</evidence>
<dbReference type="PANTHER" id="PTHR46365:SF1">
    <property type="entry name" value="COPPER TRANSPORT PROTEIN ATOX1"/>
    <property type="match status" value="1"/>
</dbReference>
<comment type="caution">
    <text evidence="13">The sequence shown here is derived from an EMBL/GenBank/DDBJ whole genome shotgun (WGS) entry which is preliminary data.</text>
</comment>
<gene>
    <name evidence="13" type="primary">Acey_s0008.g249</name>
    <name evidence="13" type="synonym">Acey-cuc-1</name>
    <name evidence="13" type="ORF">Y032_0008g249</name>
</gene>
<protein>
    <recommendedName>
        <fullName evidence="9">Copper transport protein ATOX1</fullName>
    </recommendedName>
    <alternativeName>
        <fullName evidence="10">Metal transport protein ATX1</fullName>
    </alternativeName>
</protein>
<dbReference type="Pfam" id="PF00403">
    <property type="entry name" value="HMA"/>
    <property type="match status" value="1"/>
</dbReference>
<keyword evidence="4" id="KW-0186">Copper</keyword>
<dbReference type="GO" id="GO:0005829">
    <property type="term" value="C:cytosol"/>
    <property type="evidence" value="ECO:0007669"/>
    <property type="project" value="TreeGrafter"/>
</dbReference>
<evidence type="ECO:0000256" key="7">
    <source>
        <dbReference type="ARBA" id="ARBA00037651"/>
    </source>
</evidence>
<dbReference type="PANTHER" id="PTHR46365">
    <property type="entry name" value="COPPER TRANSPORT PROTEIN ATOX1"/>
    <property type="match status" value="1"/>
</dbReference>
<comment type="subunit">
    <text evidence="11">Homodimer. Interacts with ATP7B. Interacts with ATP7A. Interacts (via dimer form) with SLC31A1 (via C-terminal domain); this interaction improves ATOX1 stability and controls intracellular Cu(I) levels.</text>
</comment>
<accession>A0A016VKU2</accession>
<keyword evidence="1" id="KW-0813">Transport</keyword>
<comment type="similarity">
    <text evidence="8">Belongs to the ATX1 family.</text>
</comment>
<evidence type="ECO:0000256" key="4">
    <source>
        <dbReference type="ARBA" id="ARBA00023008"/>
    </source>
</evidence>
<evidence type="ECO:0000256" key="5">
    <source>
        <dbReference type="ARBA" id="ARBA00023065"/>
    </source>
</evidence>
<evidence type="ECO:0000256" key="3">
    <source>
        <dbReference type="ARBA" id="ARBA00022796"/>
    </source>
</evidence>